<dbReference type="GO" id="GO:0006516">
    <property type="term" value="P:glycoprotein catabolic process"/>
    <property type="evidence" value="ECO:0007669"/>
    <property type="project" value="TreeGrafter"/>
</dbReference>
<dbReference type="STRING" id="930990.A0A067N5K6"/>
<dbReference type="GO" id="GO:0030246">
    <property type="term" value="F:carbohydrate binding"/>
    <property type="evidence" value="ECO:0007669"/>
    <property type="project" value="InterPro"/>
</dbReference>
<evidence type="ECO:0000256" key="1">
    <source>
        <dbReference type="SAM" id="SignalP"/>
    </source>
</evidence>
<feature type="signal peptide" evidence="1">
    <location>
        <begin position="1"/>
        <end position="21"/>
    </location>
</feature>
<dbReference type="InterPro" id="IPR008928">
    <property type="entry name" value="6-hairpin_glycosidase_sf"/>
</dbReference>
<dbReference type="Pfam" id="PF07971">
    <property type="entry name" value="Glyco_hydro_92"/>
    <property type="match status" value="1"/>
</dbReference>
<dbReference type="InterPro" id="IPR012939">
    <property type="entry name" value="Glyco_hydro_92"/>
</dbReference>
<evidence type="ECO:0000259" key="2">
    <source>
        <dbReference type="Pfam" id="PF07971"/>
    </source>
</evidence>
<dbReference type="Proteomes" id="UP000027195">
    <property type="component" value="Unassembled WGS sequence"/>
</dbReference>
<dbReference type="GO" id="GO:0000224">
    <property type="term" value="F:peptide-N4-(N-acetyl-beta-glucosaminyl)asparagine amidase activity"/>
    <property type="evidence" value="ECO:0007669"/>
    <property type="project" value="TreeGrafter"/>
</dbReference>
<feature type="domain" description="Glycosyl hydrolase family 92" evidence="2">
    <location>
        <begin position="298"/>
        <end position="781"/>
    </location>
</feature>
<feature type="domain" description="Glycosyl hydrolase family 92 N-terminal" evidence="3">
    <location>
        <begin position="40"/>
        <end position="292"/>
    </location>
</feature>
<dbReference type="InParanoid" id="A0A067N5K6"/>
<evidence type="ECO:0000259" key="3">
    <source>
        <dbReference type="Pfam" id="PF17678"/>
    </source>
</evidence>
<dbReference type="PANTHER" id="PTHR12143">
    <property type="entry name" value="PEPTIDE N-GLYCANASE PNGASE -RELATED"/>
    <property type="match status" value="1"/>
</dbReference>
<keyword evidence="1" id="KW-0732">Signal</keyword>
<dbReference type="Gene3D" id="1.20.1050.60">
    <property type="entry name" value="alpha-1,2-mannosidase"/>
    <property type="match status" value="1"/>
</dbReference>
<proteinExistence type="predicted"/>
<dbReference type="GO" id="GO:0005975">
    <property type="term" value="P:carbohydrate metabolic process"/>
    <property type="evidence" value="ECO:0007669"/>
    <property type="project" value="InterPro"/>
</dbReference>
<dbReference type="NCBIfam" id="TIGR01180">
    <property type="entry name" value="aman2_put"/>
    <property type="match status" value="1"/>
</dbReference>
<dbReference type="GO" id="GO:0005634">
    <property type="term" value="C:nucleus"/>
    <property type="evidence" value="ECO:0007669"/>
    <property type="project" value="TreeGrafter"/>
</dbReference>
<gene>
    <name evidence="4" type="ORF">BOTBODRAFT_27979</name>
</gene>
<dbReference type="InterPro" id="IPR014718">
    <property type="entry name" value="GH-type_carb-bd"/>
</dbReference>
<name>A0A067N5K6_BOTB1</name>
<feature type="chain" id="PRO_5001641809" evidence="1">
    <location>
        <begin position="22"/>
        <end position="805"/>
    </location>
</feature>
<accession>A0A067N5K6</accession>
<dbReference type="InterPro" id="IPR005887">
    <property type="entry name" value="GH92_a_mannosidase_put"/>
</dbReference>
<dbReference type="SUPFAM" id="SSF48208">
    <property type="entry name" value="Six-hairpin glycosidases"/>
    <property type="match status" value="1"/>
</dbReference>
<dbReference type="HOGENOM" id="CLU_003690_4_1_1"/>
<dbReference type="PANTHER" id="PTHR12143:SF25">
    <property type="entry name" value="FAMILY PROTEIN, PUTATIVE (AFU_ORTHOLOGUE AFUA_1G10790)-RELATED"/>
    <property type="match status" value="1"/>
</dbReference>
<dbReference type="GO" id="GO:0005829">
    <property type="term" value="C:cytosol"/>
    <property type="evidence" value="ECO:0007669"/>
    <property type="project" value="TreeGrafter"/>
</dbReference>
<dbReference type="EMBL" id="KL198019">
    <property type="protein sequence ID" value="KDQ19392.1"/>
    <property type="molecule type" value="Genomic_DNA"/>
</dbReference>
<dbReference type="OrthoDB" id="449263at2759"/>
<evidence type="ECO:0000313" key="5">
    <source>
        <dbReference type="Proteomes" id="UP000027195"/>
    </source>
</evidence>
<reference evidence="5" key="1">
    <citation type="journal article" date="2014" name="Proc. Natl. Acad. Sci. U.S.A.">
        <title>Extensive sampling of basidiomycete genomes demonstrates inadequacy of the white-rot/brown-rot paradigm for wood decay fungi.</title>
        <authorList>
            <person name="Riley R."/>
            <person name="Salamov A.A."/>
            <person name="Brown D.W."/>
            <person name="Nagy L.G."/>
            <person name="Floudas D."/>
            <person name="Held B.W."/>
            <person name="Levasseur A."/>
            <person name="Lombard V."/>
            <person name="Morin E."/>
            <person name="Otillar R."/>
            <person name="Lindquist E.A."/>
            <person name="Sun H."/>
            <person name="LaButti K.M."/>
            <person name="Schmutz J."/>
            <person name="Jabbour D."/>
            <person name="Luo H."/>
            <person name="Baker S.E."/>
            <person name="Pisabarro A.G."/>
            <person name="Walton J.D."/>
            <person name="Blanchette R.A."/>
            <person name="Henrissat B."/>
            <person name="Martin F."/>
            <person name="Cullen D."/>
            <person name="Hibbett D.S."/>
            <person name="Grigoriev I.V."/>
        </authorList>
    </citation>
    <scope>NUCLEOTIDE SEQUENCE [LARGE SCALE GENOMIC DNA]</scope>
    <source>
        <strain evidence="5">FD-172 SS1</strain>
    </source>
</reference>
<dbReference type="Pfam" id="PF17678">
    <property type="entry name" value="Glyco_hydro_92N"/>
    <property type="match status" value="1"/>
</dbReference>
<dbReference type="InterPro" id="IPR050883">
    <property type="entry name" value="PNGase"/>
</dbReference>
<dbReference type="AlphaFoldDB" id="A0A067N5K6"/>
<sequence>MAPARNISWLAVACLVAHAAAAPTRNNERAANITDYTSLVRMFIGTVKGGHVFPGATTPNGMVKAGMDTDSPERQAGYDGNLTYKATGFSQLHDSGTGGGASLSNFKLWPYADCADFSTCHTSLSSRKVGRQVLPDGSSPDRASPGYFASNLSTGIQVELTSTRRTAVHRYTFPPNTPSPRILIDVGNDGMNSCTKPSLTIDPVTGRVKGGGNFQASFGPGRYNAFFCADFRGEGYNTGPPTQYGAYSGDYASANTTALSQLGQLGREYGSLSTFKPNPSGTTSIIARVGISLISVDQACSNAEQEVPDFNFEGTHQANRELWNELLGRIAVDTTGVDEETVALFYSSLYRTHIVPADYTGENPKWKSNEPYFDSLYCNWDTYRTLYPVYALHDPLTFARVSAGLIDIWRNEGWLPECRGATVQQYIQGGSNSDPILGEFFVKYGDYAAKLGISVDDLYKSLVQDAENQPTNWDLQGRQTNLWKQYGYLPTDIYEQGGTNTRQVSRALEYAYNDFNIAQVAKLLNKTEDAAKYHGRAANFAKNWNPAVSIEGHNGMMQPLLKNGSFGFTDPRHCSIHDPTHSTCYLDAGNHDGFYEDSPLVYSQYVPHDTAKLIELQGGVDEFVSRLDFIFEQGYFDATNEPSQQMPFMYNYANQPSKTTLRAREVIGSTFNTSINGLPGNDDSGAMGSFVVSLMLGLYPVPGTRQLLLSSPWFSKVSFFNPLFNKTTTISTTGFEGNPAPGATGNIFVKSVTVDGKAWKSACYLDWDVFSVGSSVVLELTDDASATCGMGSDALPPSLSTGGFT</sequence>
<organism evidence="4 5">
    <name type="scientific">Botryobasidium botryosum (strain FD-172 SS1)</name>
    <dbReference type="NCBI Taxonomy" id="930990"/>
    <lineage>
        <taxon>Eukaryota</taxon>
        <taxon>Fungi</taxon>
        <taxon>Dikarya</taxon>
        <taxon>Basidiomycota</taxon>
        <taxon>Agaricomycotina</taxon>
        <taxon>Agaricomycetes</taxon>
        <taxon>Cantharellales</taxon>
        <taxon>Botryobasidiaceae</taxon>
        <taxon>Botryobasidium</taxon>
    </lineage>
</organism>
<keyword evidence="5" id="KW-1185">Reference proteome</keyword>
<dbReference type="InterPro" id="IPR041371">
    <property type="entry name" value="GH92_N"/>
</dbReference>
<evidence type="ECO:0000313" key="4">
    <source>
        <dbReference type="EMBL" id="KDQ19392.1"/>
    </source>
</evidence>
<protein>
    <submittedName>
        <fullName evidence="4">Glycoside hydrolase family 92 protein</fullName>
    </submittedName>
</protein>
<dbReference type="Gene3D" id="2.70.98.10">
    <property type="match status" value="1"/>
</dbReference>
<keyword evidence="4" id="KW-0378">Hydrolase</keyword>
<dbReference type="Gene3D" id="1.20.1610.10">
    <property type="entry name" value="alpha-1,2-mannosidases domains"/>
    <property type="match status" value="1"/>
</dbReference>
<dbReference type="Gene3D" id="3.30.2080.10">
    <property type="entry name" value="GH92 mannosidase domain"/>
    <property type="match status" value="1"/>
</dbReference>